<comment type="similarity">
    <text evidence="2 9">Belongs to the nicastrin family.</text>
</comment>
<evidence type="ECO:0000256" key="1">
    <source>
        <dbReference type="ARBA" id="ARBA00004389"/>
    </source>
</evidence>
<accession>A0A8J1J2G6</accession>
<evidence type="ECO:0000313" key="13">
    <source>
        <dbReference type="Xenbase" id="XB-GENE-29084603"/>
    </source>
</evidence>
<dbReference type="InterPro" id="IPR016574">
    <property type="entry name" value="Nicalin"/>
</dbReference>
<dbReference type="SUPFAM" id="SSF53187">
    <property type="entry name" value="Zn-dependent exopeptidases"/>
    <property type="match status" value="1"/>
</dbReference>
<sequence length="551" mass="62158">MSCHSLLGSYSAKMLPGPLLLICLPVALSALQFPVYRMQEYSLRGHSHGCRNALVQAESRTLEAELLTRHCIIMRLADFSTDRWYQALSQSAGALLILVPETLSGAPQGQQQGFLEGEMEMLRNDTWVPIYFAVEQEELLSVYEESKSVSQVLSSSSALQVMLGLVMGNGFQMVTGETQSQPISNSAIVTMEGQLRGRGEPEELPTVVIVAHYDSAGAAPWLAFGADSNGSGVAVLLEIMRLFHRLYRDPLSQPRYNLLFSLTGAGKFSYYGSKRWIEEHLDHLESSPLHENVAFVLCLDTLANGDTLHIHASRPPQEGTAQWDFIRDLESVIKLPQFQGVDVSLIHKKINLGEDILAWEHEQFSLRRIPAFTVSHLSSHQLGLKSSILDTRSQVDTEKLRRNTHVLLEALARFLYKEPMKAIPEDFLIFQGEMEVDGSRLTATLDWLVAQPRAAQLLGEKHPLLITMETLFRRYLRDTKRHVFRPDESDPEFVFYDQLKQTMTSHRVKPPVFDLFMAFLIAGYLALTHQAVQSFGPLYRYACLVARQKRK</sequence>
<name>A0A8J1J2G6_XENTR</name>
<proteinExistence type="inferred from homology"/>
<dbReference type="OMA" id="GGCITAY"/>
<keyword evidence="7" id="KW-0472">Membrane</keyword>
<dbReference type="Xenbase" id="XB-GENE-29084603">
    <property type="gene designation" value="LOC101730472"/>
</dbReference>
<keyword evidence="5" id="KW-0256">Endoplasmic reticulum</keyword>
<evidence type="ECO:0000256" key="2">
    <source>
        <dbReference type="ARBA" id="ARBA00007717"/>
    </source>
</evidence>
<dbReference type="CDD" id="cd03882">
    <property type="entry name" value="M28_nicalin_like"/>
    <property type="match status" value="1"/>
</dbReference>
<keyword evidence="8" id="KW-0325">Glycoprotein</keyword>
<comment type="function">
    <text evidence="9">May antagonize Nodal signaling and subsequent organization of axial structures during mesodermal patterning.</text>
</comment>
<gene>
    <name evidence="12 13" type="primary">LOC101730472</name>
</gene>
<evidence type="ECO:0000256" key="6">
    <source>
        <dbReference type="ARBA" id="ARBA00022989"/>
    </source>
</evidence>
<dbReference type="KEGG" id="xtr:101730472"/>
<dbReference type="Proteomes" id="UP000008143">
    <property type="component" value="Chromosome 1"/>
</dbReference>
<keyword evidence="3" id="KW-0812">Transmembrane</keyword>
<protein>
    <recommendedName>
        <fullName evidence="9">Nicalin</fullName>
    </recommendedName>
</protein>
<keyword evidence="11" id="KW-1185">Reference proteome</keyword>
<dbReference type="OrthoDB" id="5913609at2759"/>
<evidence type="ECO:0000256" key="9">
    <source>
        <dbReference type="PIRNR" id="PIRNR011018"/>
    </source>
</evidence>
<keyword evidence="6" id="KW-1133">Transmembrane helix</keyword>
<dbReference type="Pfam" id="PF04389">
    <property type="entry name" value="Peptidase_M28"/>
    <property type="match status" value="1"/>
</dbReference>
<feature type="domain" description="Peptidase M28" evidence="10">
    <location>
        <begin position="203"/>
        <end position="365"/>
    </location>
</feature>
<evidence type="ECO:0000256" key="4">
    <source>
        <dbReference type="ARBA" id="ARBA00022729"/>
    </source>
</evidence>
<dbReference type="Gene3D" id="3.40.630.10">
    <property type="entry name" value="Zn peptidases"/>
    <property type="match status" value="1"/>
</dbReference>
<dbReference type="GO" id="GO:0005789">
    <property type="term" value="C:endoplasmic reticulum membrane"/>
    <property type="evidence" value="ECO:0000318"/>
    <property type="project" value="GO_Central"/>
</dbReference>
<dbReference type="PIRSF" id="PIRSF011018">
    <property type="entry name" value="Nicalin"/>
    <property type="match status" value="1"/>
</dbReference>
<evidence type="ECO:0000313" key="12">
    <source>
        <dbReference type="RefSeq" id="XP_031750901.1"/>
    </source>
</evidence>
<evidence type="ECO:0000256" key="8">
    <source>
        <dbReference type="ARBA" id="ARBA00023180"/>
    </source>
</evidence>
<evidence type="ECO:0000259" key="10">
    <source>
        <dbReference type="Pfam" id="PF04389"/>
    </source>
</evidence>
<dbReference type="GeneID" id="101730472"/>
<keyword evidence="4" id="KW-0732">Signal</keyword>
<evidence type="ECO:0000256" key="5">
    <source>
        <dbReference type="ARBA" id="ARBA00022824"/>
    </source>
</evidence>
<dbReference type="GO" id="GO:0009966">
    <property type="term" value="P:regulation of signal transduction"/>
    <property type="evidence" value="ECO:0000318"/>
    <property type="project" value="GO_Central"/>
</dbReference>
<reference evidence="12" key="1">
    <citation type="submission" date="2025-08" db="UniProtKB">
        <authorList>
            <consortium name="RefSeq"/>
        </authorList>
    </citation>
    <scope>IDENTIFICATION</scope>
    <source>
        <strain evidence="12">Nigerian</strain>
        <tissue evidence="12">Liver and blood</tissue>
    </source>
</reference>
<comment type="subcellular location">
    <subcellularLocation>
        <location evidence="1">Endoplasmic reticulum membrane</location>
        <topology evidence="1">Single-pass membrane protein</topology>
    </subcellularLocation>
</comment>
<dbReference type="PANTHER" id="PTHR31826">
    <property type="entry name" value="NICALIN"/>
    <property type="match status" value="1"/>
</dbReference>
<dbReference type="InterPro" id="IPR007484">
    <property type="entry name" value="Peptidase_M28"/>
</dbReference>
<dbReference type="AGR" id="Xenbase:XB-GENE-29084603"/>
<organism evidence="11 12">
    <name type="scientific">Xenopus tropicalis</name>
    <name type="common">Western clawed frog</name>
    <name type="synonym">Silurana tropicalis</name>
    <dbReference type="NCBI Taxonomy" id="8364"/>
    <lineage>
        <taxon>Eukaryota</taxon>
        <taxon>Metazoa</taxon>
        <taxon>Chordata</taxon>
        <taxon>Craniata</taxon>
        <taxon>Vertebrata</taxon>
        <taxon>Euteleostomi</taxon>
        <taxon>Amphibia</taxon>
        <taxon>Batrachia</taxon>
        <taxon>Anura</taxon>
        <taxon>Pipoidea</taxon>
        <taxon>Pipidae</taxon>
        <taxon>Xenopodinae</taxon>
        <taxon>Xenopus</taxon>
        <taxon>Silurana</taxon>
    </lineage>
</organism>
<evidence type="ECO:0000256" key="7">
    <source>
        <dbReference type="ARBA" id="ARBA00023136"/>
    </source>
</evidence>
<dbReference type="RefSeq" id="XP_031750901.1">
    <property type="nucleotide sequence ID" value="XM_031895041.1"/>
</dbReference>
<dbReference type="AlphaFoldDB" id="A0A8J1J2G6"/>
<evidence type="ECO:0000313" key="11">
    <source>
        <dbReference type="Proteomes" id="UP000008143"/>
    </source>
</evidence>
<evidence type="ECO:0000256" key="3">
    <source>
        <dbReference type="ARBA" id="ARBA00022692"/>
    </source>
</evidence>